<dbReference type="Proteomes" id="UP001169242">
    <property type="component" value="Unassembled WGS sequence"/>
</dbReference>
<feature type="binding site" evidence="7">
    <location>
        <position position="219"/>
    </location>
    <ligand>
        <name>Mg(2+)</name>
        <dbReference type="ChEBI" id="CHEBI:18420"/>
    </ligand>
</feature>
<evidence type="ECO:0000256" key="7">
    <source>
        <dbReference type="PIRSR" id="PIRSR600715-1"/>
    </source>
</evidence>
<comment type="subcellular location">
    <subcellularLocation>
        <location evidence="1">Cell membrane</location>
        <topology evidence="1">Multi-pass membrane protein</topology>
    </subcellularLocation>
</comment>
<keyword evidence="2" id="KW-1003">Cell membrane</keyword>
<evidence type="ECO:0000256" key="8">
    <source>
        <dbReference type="SAM" id="Phobius"/>
    </source>
</evidence>
<dbReference type="GO" id="GO:0016780">
    <property type="term" value="F:phosphotransferase activity, for other substituted phosphate groups"/>
    <property type="evidence" value="ECO:0007669"/>
    <property type="project" value="InterPro"/>
</dbReference>
<keyword evidence="3" id="KW-0808">Transferase</keyword>
<accession>A0AA42J0F1</accession>
<feature type="transmembrane region" description="Helical" evidence="8">
    <location>
        <begin position="166"/>
        <end position="184"/>
    </location>
</feature>
<evidence type="ECO:0000256" key="3">
    <source>
        <dbReference type="ARBA" id="ARBA00022679"/>
    </source>
</evidence>
<keyword evidence="7" id="KW-0479">Metal-binding</keyword>
<keyword evidence="7" id="KW-0460">Magnesium</keyword>
<sequence length="319" mass="35364">MVYAFAFLLSLAIMLVITPELRKIAYKIDYVEKPKQENTRKIHKEAKPYLAAVGIFTVFWIVYFLFSKELTTKTIWIFISSCLIFLVGMIDDWVKIRGGDLKAWPKMMIQVLACILVYAGGVQFIGFTNPFNGGYILLPTMLQAILTVVWIFGVTTVINFTDGMDGLAGGVSCISAFTLFIVACGKGNANAALMGIILVGVCLGYVRYNKFPAKILMGDAGATFLGFMLAIISLDGAFKQATIISIFIPILALGLPIFDNLYVMYMRMKQGKPLYVGDTSQVHFRLVQNGLTQKQAVQVLYLVSMCLNLSAIILFMLKI</sequence>
<organism evidence="9 10">
    <name type="scientific">Holtiella tumoricola</name>
    <dbReference type="NCBI Taxonomy" id="3018743"/>
    <lineage>
        <taxon>Bacteria</taxon>
        <taxon>Bacillati</taxon>
        <taxon>Bacillota</taxon>
        <taxon>Clostridia</taxon>
        <taxon>Lachnospirales</taxon>
        <taxon>Cellulosilyticaceae</taxon>
        <taxon>Holtiella</taxon>
    </lineage>
</organism>
<feature type="transmembrane region" description="Helical" evidence="8">
    <location>
        <begin position="299"/>
        <end position="317"/>
    </location>
</feature>
<feature type="transmembrane region" description="Helical" evidence="8">
    <location>
        <begin position="108"/>
        <end position="128"/>
    </location>
</feature>
<evidence type="ECO:0000256" key="5">
    <source>
        <dbReference type="ARBA" id="ARBA00022989"/>
    </source>
</evidence>
<evidence type="ECO:0000256" key="4">
    <source>
        <dbReference type="ARBA" id="ARBA00022692"/>
    </source>
</evidence>
<feature type="transmembrane region" description="Helical" evidence="8">
    <location>
        <begin position="214"/>
        <end position="234"/>
    </location>
</feature>
<dbReference type="GO" id="GO:0071555">
    <property type="term" value="P:cell wall organization"/>
    <property type="evidence" value="ECO:0007669"/>
    <property type="project" value="TreeGrafter"/>
</dbReference>
<evidence type="ECO:0000256" key="1">
    <source>
        <dbReference type="ARBA" id="ARBA00004651"/>
    </source>
</evidence>
<dbReference type="GO" id="GO:0005886">
    <property type="term" value="C:plasma membrane"/>
    <property type="evidence" value="ECO:0007669"/>
    <property type="project" value="UniProtKB-SubCell"/>
</dbReference>
<name>A0AA42J0F1_9FIRM</name>
<feature type="transmembrane region" description="Helical" evidence="8">
    <location>
        <begin position="241"/>
        <end position="258"/>
    </location>
</feature>
<keyword evidence="6 8" id="KW-0472">Membrane</keyword>
<dbReference type="CDD" id="cd06853">
    <property type="entry name" value="GT_WecA_like"/>
    <property type="match status" value="1"/>
</dbReference>
<evidence type="ECO:0000313" key="10">
    <source>
        <dbReference type="Proteomes" id="UP001169242"/>
    </source>
</evidence>
<dbReference type="PANTHER" id="PTHR22926:SF3">
    <property type="entry name" value="UNDECAPRENYL-PHOSPHATE ALPHA-N-ACETYLGLUCOSAMINYL 1-PHOSPHATE TRANSFERASE"/>
    <property type="match status" value="1"/>
</dbReference>
<dbReference type="GO" id="GO:0044038">
    <property type="term" value="P:cell wall macromolecule biosynthetic process"/>
    <property type="evidence" value="ECO:0007669"/>
    <property type="project" value="TreeGrafter"/>
</dbReference>
<dbReference type="RefSeq" id="WP_271011572.1">
    <property type="nucleotide sequence ID" value="NZ_JAQIFT010000028.1"/>
</dbReference>
<feature type="transmembrane region" description="Helical" evidence="8">
    <location>
        <begin position="75"/>
        <end position="96"/>
    </location>
</feature>
<comment type="cofactor">
    <cofactor evidence="7">
        <name>Mg(2+)</name>
        <dbReference type="ChEBI" id="CHEBI:18420"/>
    </cofactor>
</comment>
<keyword evidence="5 8" id="KW-1133">Transmembrane helix</keyword>
<dbReference type="GO" id="GO:0046872">
    <property type="term" value="F:metal ion binding"/>
    <property type="evidence" value="ECO:0007669"/>
    <property type="project" value="UniProtKB-KW"/>
</dbReference>
<dbReference type="PANTHER" id="PTHR22926">
    <property type="entry name" value="PHOSPHO-N-ACETYLMURAMOYL-PENTAPEPTIDE-TRANSFERASE"/>
    <property type="match status" value="1"/>
</dbReference>
<proteinExistence type="predicted"/>
<evidence type="ECO:0000313" key="9">
    <source>
        <dbReference type="EMBL" id="MDA3731131.1"/>
    </source>
</evidence>
<protein>
    <submittedName>
        <fullName evidence="9">MraY family glycosyltransferase</fullName>
    </submittedName>
</protein>
<dbReference type="EMBL" id="JAQIFT010000028">
    <property type="protein sequence ID" value="MDA3731131.1"/>
    <property type="molecule type" value="Genomic_DNA"/>
</dbReference>
<dbReference type="InterPro" id="IPR000715">
    <property type="entry name" value="Glycosyl_transferase_4"/>
</dbReference>
<feature type="transmembrane region" description="Helical" evidence="8">
    <location>
        <begin position="135"/>
        <end position="160"/>
    </location>
</feature>
<dbReference type="Pfam" id="PF00953">
    <property type="entry name" value="Glycos_transf_4"/>
    <property type="match status" value="1"/>
</dbReference>
<gene>
    <name evidence="9" type="ORF">PBV87_06470</name>
</gene>
<dbReference type="GO" id="GO:0009103">
    <property type="term" value="P:lipopolysaccharide biosynthetic process"/>
    <property type="evidence" value="ECO:0007669"/>
    <property type="project" value="TreeGrafter"/>
</dbReference>
<evidence type="ECO:0000256" key="6">
    <source>
        <dbReference type="ARBA" id="ARBA00023136"/>
    </source>
</evidence>
<reference evidence="9" key="1">
    <citation type="journal article" date="2023" name="Int. J. Syst. Evol. Microbiol.">
        <title>&lt;i&gt;Holtiella tumoricola&lt;/i&gt; gen. nov. sp. nov., isolated from a human clinical sample.</title>
        <authorList>
            <person name="Allen-Vercoe E."/>
            <person name="Daigneault M.C."/>
            <person name="Vancuren S.J."/>
            <person name="Cochrane K."/>
            <person name="O'Neal L.L."/>
            <person name="Sankaranarayanan K."/>
            <person name="Lawson P.A."/>
        </authorList>
    </citation>
    <scope>NUCLEOTIDE SEQUENCE</scope>
    <source>
        <strain evidence="9">CC70A</strain>
    </source>
</reference>
<feature type="transmembrane region" description="Helical" evidence="8">
    <location>
        <begin position="191"/>
        <end position="208"/>
    </location>
</feature>
<feature type="transmembrane region" description="Helical" evidence="8">
    <location>
        <begin position="46"/>
        <end position="66"/>
    </location>
</feature>
<evidence type="ECO:0000256" key="2">
    <source>
        <dbReference type="ARBA" id="ARBA00022475"/>
    </source>
</evidence>
<keyword evidence="10" id="KW-1185">Reference proteome</keyword>
<feature type="binding site" evidence="7">
    <location>
        <position position="159"/>
    </location>
    <ligand>
        <name>Mg(2+)</name>
        <dbReference type="ChEBI" id="CHEBI:18420"/>
    </ligand>
</feature>
<keyword evidence="4 8" id="KW-0812">Transmembrane</keyword>
<dbReference type="AlphaFoldDB" id="A0AA42J0F1"/>
<comment type="caution">
    <text evidence="9">The sequence shown here is derived from an EMBL/GenBank/DDBJ whole genome shotgun (WGS) entry which is preliminary data.</text>
</comment>